<accession>A0A5N0UR32</accession>
<dbReference type="EMBL" id="VMNW02000074">
    <property type="protein sequence ID" value="KAA9153603.1"/>
    <property type="molecule type" value="Genomic_DNA"/>
</dbReference>
<name>A0A5N0UR32_9PSEU</name>
<dbReference type="Proteomes" id="UP000319769">
    <property type="component" value="Unassembled WGS sequence"/>
</dbReference>
<keyword evidence="2" id="KW-1185">Reference proteome</keyword>
<reference evidence="1" key="1">
    <citation type="submission" date="2019-09" db="EMBL/GenBank/DDBJ databases">
        <authorList>
            <person name="Teo W.F.A."/>
            <person name="Duangmal K."/>
        </authorList>
    </citation>
    <scope>NUCLEOTIDE SEQUENCE [LARGE SCALE GENOMIC DNA]</scope>
    <source>
        <strain evidence="1">K81G1</strain>
    </source>
</reference>
<dbReference type="OrthoDB" id="3470041at2"/>
<organism evidence="1 2">
    <name type="scientific">Amycolatopsis acidicola</name>
    <dbReference type="NCBI Taxonomy" id="2596893"/>
    <lineage>
        <taxon>Bacteria</taxon>
        <taxon>Bacillati</taxon>
        <taxon>Actinomycetota</taxon>
        <taxon>Actinomycetes</taxon>
        <taxon>Pseudonocardiales</taxon>
        <taxon>Pseudonocardiaceae</taxon>
        <taxon>Amycolatopsis</taxon>
    </lineage>
</organism>
<proteinExistence type="predicted"/>
<dbReference type="AlphaFoldDB" id="A0A5N0UR32"/>
<sequence>MIGGVLWYVSYGSNMHAERLGYYLRGGTPPGGLRSCVGCRDSSPPQRVEPHFLPGGIYFATESPTWTGGPAFYDPALPGTAAARAYLVTVGQFSDIAAQEMHRAPGEDLDLTEVLANGRHRVGPGRYETLVYAGERDGFPVVTFTAPWSAADVEKNPPSAAYLRMLARGLVEAHGWTPERVGAYVAALPGASGTWTAEGIAGLLRIERTP</sequence>
<dbReference type="Gene3D" id="3.10.490.10">
    <property type="entry name" value="Gamma-glutamyl cyclotransferase-like"/>
    <property type="match status" value="1"/>
</dbReference>
<protein>
    <submittedName>
        <fullName evidence="1">Histone deacetylase</fullName>
    </submittedName>
</protein>
<evidence type="ECO:0000313" key="1">
    <source>
        <dbReference type="EMBL" id="KAA9153603.1"/>
    </source>
</evidence>
<evidence type="ECO:0000313" key="2">
    <source>
        <dbReference type="Proteomes" id="UP000319769"/>
    </source>
</evidence>
<gene>
    <name evidence="1" type="ORF">FPZ12_034035</name>
</gene>
<comment type="caution">
    <text evidence="1">The sequence shown here is derived from an EMBL/GenBank/DDBJ whole genome shotgun (WGS) entry which is preliminary data.</text>
</comment>